<evidence type="ECO:0000256" key="4">
    <source>
        <dbReference type="ARBA" id="ARBA00022692"/>
    </source>
</evidence>
<evidence type="ECO:0000256" key="10">
    <source>
        <dbReference type="RuleBase" id="RU351113"/>
    </source>
</evidence>
<keyword evidence="4 10" id="KW-0812">Transmembrane</keyword>
<evidence type="ECO:0000256" key="5">
    <source>
        <dbReference type="ARBA" id="ARBA00022725"/>
    </source>
</evidence>
<keyword evidence="3 10" id="KW-0716">Sensory transduction</keyword>
<evidence type="ECO:0000256" key="6">
    <source>
        <dbReference type="ARBA" id="ARBA00022989"/>
    </source>
</evidence>
<dbReference type="GO" id="GO:0005886">
    <property type="term" value="C:plasma membrane"/>
    <property type="evidence" value="ECO:0007669"/>
    <property type="project" value="UniProtKB-SubCell"/>
</dbReference>
<feature type="transmembrane region" description="Helical" evidence="10">
    <location>
        <begin position="289"/>
        <end position="309"/>
    </location>
</feature>
<keyword evidence="9 10" id="KW-0807">Transducer</keyword>
<keyword evidence="6 10" id="KW-1133">Transmembrane helix</keyword>
<accession>A0A346D433</accession>
<dbReference type="Pfam" id="PF02949">
    <property type="entry name" value="7tm_6"/>
    <property type="match status" value="1"/>
</dbReference>
<proteinExistence type="evidence at transcript level"/>
<reference evidence="11" key="1">
    <citation type="journal article" date="2018" name="Insect Mol. Biol.">
        <title>An odorant receptor mediates the attractiveness of cis-jasmone to Campoletis chlorideae, the endoparasitoid of Helicoverpa armigera.</title>
        <authorList>
            <person name="Sun Y.L."/>
            <person name="Dong J.F."/>
            <person name="Ning C."/>
            <person name="Ding P.P."/>
            <person name="Huang L.Q."/>
            <person name="Sun J.G."/>
            <person name="Wang C.Z."/>
        </authorList>
    </citation>
    <scope>NUCLEOTIDE SEQUENCE</scope>
    <source>
        <strain evidence="11">CchlOR84</strain>
    </source>
</reference>
<comment type="caution">
    <text evidence="10">Lacks conserved residue(s) required for the propagation of feature annotation.</text>
</comment>
<keyword evidence="7 10" id="KW-0472">Membrane</keyword>
<protein>
    <recommendedName>
        <fullName evidence="10">Odorant receptor</fullName>
    </recommendedName>
</protein>
<dbReference type="EMBL" id="MG859375">
    <property type="protein sequence ID" value="AXM05203.1"/>
    <property type="molecule type" value="mRNA"/>
</dbReference>
<dbReference type="GO" id="GO:0004984">
    <property type="term" value="F:olfactory receptor activity"/>
    <property type="evidence" value="ECO:0007669"/>
    <property type="project" value="InterPro"/>
</dbReference>
<feature type="transmembrane region" description="Helical" evidence="10">
    <location>
        <begin position="364"/>
        <end position="382"/>
    </location>
</feature>
<keyword evidence="2" id="KW-1003">Cell membrane</keyword>
<dbReference type="InterPro" id="IPR004117">
    <property type="entry name" value="7tm6_olfct_rcpt"/>
</dbReference>
<dbReference type="PANTHER" id="PTHR21137">
    <property type="entry name" value="ODORANT RECEPTOR"/>
    <property type="match status" value="1"/>
</dbReference>
<dbReference type="AlphaFoldDB" id="A0A346D433"/>
<evidence type="ECO:0000256" key="3">
    <source>
        <dbReference type="ARBA" id="ARBA00022606"/>
    </source>
</evidence>
<keyword evidence="8 10" id="KW-0675">Receptor</keyword>
<evidence type="ECO:0000256" key="2">
    <source>
        <dbReference type="ARBA" id="ARBA00022475"/>
    </source>
</evidence>
<comment type="subcellular location">
    <subcellularLocation>
        <location evidence="1 10">Cell membrane</location>
        <topology evidence="1 10">Multi-pass membrane protein</topology>
    </subcellularLocation>
</comment>
<evidence type="ECO:0000313" key="11">
    <source>
        <dbReference type="EMBL" id="AXM05203.1"/>
    </source>
</evidence>
<evidence type="ECO:0000256" key="1">
    <source>
        <dbReference type="ARBA" id="ARBA00004651"/>
    </source>
</evidence>
<feature type="transmembrane region" description="Helical" evidence="10">
    <location>
        <begin position="69"/>
        <end position="88"/>
    </location>
</feature>
<organism evidence="11">
    <name type="scientific">Campoletis chlorideae</name>
    <dbReference type="NCBI Taxonomy" id="219166"/>
    <lineage>
        <taxon>Eukaryota</taxon>
        <taxon>Metazoa</taxon>
        <taxon>Ecdysozoa</taxon>
        <taxon>Arthropoda</taxon>
        <taxon>Hexapoda</taxon>
        <taxon>Insecta</taxon>
        <taxon>Pterygota</taxon>
        <taxon>Neoptera</taxon>
        <taxon>Endopterygota</taxon>
        <taxon>Hymenoptera</taxon>
        <taxon>Apocrita</taxon>
        <taxon>Ichneumonoidea</taxon>
        <taxon>Ichneumonidae</taxon>
        <taxon>Campopleginae</taxon>
        <taxon>Dusona group</taxon>
        <taxon>Campoletis</taxon>
    </lineage>
</organism>
<sequence>MIDQAQKYEKYANNIRRLFLFAGISHGPAPYKFINYLPALYLFFTIALIGGNILFIADNLTDMALVTKTIGIFISGSGGILKLSLYLLNRNEFSKMHDILEGSFRNDFWNEKIRKVLLSPVNYFYRSTIIMSRTFIAIPFIYCISPIIAIIVQRARGVDPIIYHLPFLTKFPWDSHSSMSVYALHYICECFCGMGVGFISVSMDSALGFYIFQIGAQFRVLSHRLENLKSNDDYRALIKECVLRHRTLNQCRDSLERVYGPIILWFMITSAISLCANVYQITKRNSDSIVNCFVYIIAKLVQALFYAWFGSFLTSETESFRDAVYNSGWPGSGEKPLMTSVLIMLLWKPLVLSACGFSTISLDMFVAIVNTAMSYFFLLQTLDETK</sequence>
<reference evidence="11" key="2">
    <citation type="submission" date="2018-01" db="EMBL/GenBank/DDBJ databases">
        <authorList>
            <person name="Gaut B.S."/>
            <person name="Morton B.R."/>
            <person name="Clegg M.T."/>
            <person name="Duvall M.R."/>
        </authorList>
    </citation>
    <scope>NUCLEOTIDE SEQUENCE</scope>
    <source>
        <strain evidence="11">CchlOR84</strain>
    </source>
</reference>
<dbReference type="GO" id="GO:0007165">
    <property type="term" value="P:signal transduction"/>
    <property type="evidence" value="ECO:0007669"/>
    <property type="project" value="UniProtKB-KW"/>
</dbReference>
<evidence type="ECO:0000256" key="8">
    <source>
        <dbReference type="ARBA" id="ARBA00023170"/>
    </source>
</evidence>
<feature type="transmembrane region" description="Helical" evidence="10">
    <location>
        <begin position="134"/>
        <end position="152"/>
    </location>
</feature>
<dbReference type="PANTHER" id="PTHR21137:SF35">
    <property type="entry name" value="ODORANT RECEPTOR 19A-RELATED"/>
    <property type="match status" value="1"/>
</dbReference>
<feature type="transmembrane region" description="Helical" evidence="10">
    <location>
        <begin position="262"/>
        <end position="282"/>
    </location>
</feature>
<comment type="similarity">
    <text evidence="10">Belongs to the insect chemoreceptor superfamily. Heteromeric odorant receptor channel (TC 1.A.69) family.</text>
</comment>
<evidence type="ECO:0000256" key="7">
    <source>
        <dbReference type="ARBA" id="ARBA00023136"/>
    </source>
</evidence>
<evidence type="ECO:0000256" key="9">
    <source>
        <dbReference type="ARBA" id="ARBA00023224"/>
    </source>
</evidence>
<keyword evidence="5 10" id="KW-0552">Olfaction</keyword>
<name>A0A346D433_9HYME</name>
<feature type="transmembrane region" description="Helical" evidence="10">
    <location>
        <begin position="39"/>
        <end position="57"/>
    </location>
</feature>
<dbReference type="GO" id="GO:0005549">
    <property type="term" value="F:odorant binding"/>
    <property type="evidence" value="ECO:0007669"/>
    <property type="project" value="InterPro"/>
</dbReference>